<evidence type="ECO:0000256" key="6">
    <source>
        <dbReference type="ARBA" id="ARBA00022679"/>
    </source>
</evidence>
<feature type="binding site" evidence="9">
    <location>
        <position position="123"/>
    </location>
    <ligand>
        <name>S-adenosyl-L-methionine</name>
        <dbReference type="ChEBI" id="CHEBI:59789"/>
    </ligand>
</feature>
<dbReference type="GO" id="GO:0032259">
    <property type="term" value="P:methylation"/>
    <property type="evidence" value="ECO:0007669"/>
    <property type="project" value="UniProtKB-KW"/>
</dbReference>
<dbReference type="EC" id="2.1.1.233" evidence="3 8"/>
<comment type="caution">
    <text evidence="11">The sequence shown here is derived from an EMBL/GenBank/DDBJ whole genome shotgun (WGS) entry which is preliminary data.</text>
</comment>
<dbReference type="GO" id="GO:0018423">
    <property type="term" value="F:protein C-terminal leucine carboxyl O-methyltransferase activity"/>
    <property type="evidence" value="ECO:0007669"/>
    <property type="project" value="UniProtKB-EC"/>
</dbReference>
<feature type="binding site" evidence="9">
    <location>
        <begin position="238"/>
        <end position="239"/>
    </location>
    <ligand>
        <name>S-adenosyl-L-methionine</name>
        <dbReference type="ChEBI" id="CHEBI:59789"/>
    </ligand>
</feature>
<accession>A0AAD5RL94</accession>
<reference evidence="11" key="1">
    <citation type="submission" date="2022-07" db="EMBL/GenBank/DDBJ databases">
        <title>Draft genome sequence of Zalerion maritima ATCC 34329, a (micro)plastics degrading marine fungus.</title>
        <authorList>
            <person name="Paco A."/>
            <person name="Goncalves M.F.M."/>
            <person name="Rocha-Santos T.A.P."/>
            <person name="Alves A."/>
        </authorList>
    </citation>
    <scope>NUCLEOTIDE SEQUENCE</scope>
    <source>
        <strain evidence="11">ATCC 34329</strain>
    </source>
</reference>
<evidence type="ECO:0000313" key="11">
    <source>
        <dbReference type="EMBL" id="KAJ2896504.1"/>
    </source>
</evidence>
<evidence type="ECO:0000256" key="3">
    <source>
        <dbReference type="ARBA" id="ARBA00012834"/>
    </source>
</evidence>
<comment type="catalytic activity">
    <reaction evidence="1 8">
        <text>[phosphatase 2A protein]-C-terminal L-leucine + S-adenosyl-L-methionine = [phosphatase 2A protein]-C-terminal L-leucine methyl ester + S-adenosyl-L-homocysteine</text>
        <dbReference type="Rhea" id="RHEA:48544"/>
        <dbReference type="Rhea" id="RHEA-COMP:12134"/>
        <dbReference type="Rhea" id="RHEA-COMP:12135"/>
        <dbReference type="ChEBI" id="CHEBI:57856"/>
        <dbReference type="ChEBI" id="CHEBI:59789"/>
        <dbReference type="ChEBI" id="CHEBI:90516"/>
        <dbReference type="ChEBI" id="CHEBI:90517"/>
        <dbReference type="EC" id="2.1.1.233"/>
    </reaction>
</comment>
<keyword evidence="6 8" id="KW-0808">Transferase</keyword>
<dbReference type="InterPro" id="IPR029063">
    <property type="entry name" value="SAM-dependent_MTases_sf"/>
</dbReference>
<comment type="function">
    <text evidence="8">Methylates the carboxyl group of the C-terminal leucine residue of protein phosphatase 2A catalytic subunits to form alpha-leucine ester residues.</text>
</comment>
<feature type="binding site" evidence="9">
    <location>
        <position position="98"/>
    </location>
    <ligand>
        <name>S-adenosyl-L-methionine</name>
        <dbReference type="ChEBI" id="CHEBI:59789"/>
    </ligand>
</feature>
<dbReference type="InterPro" id="IPR007213">
    <property type="entry name" value="Ppm1/Ppm2/Tcmp"/>
</dbReference>
<dbReference type="EMBL" id="JAKWBI020000328">
    <property type="protein sequence ID" value="KAJ2896504.1"/>
    <property type="molecule type" value="Genomic_DNA"/>
</dbReference>
<name>A0AAD5RL94_9PEZI</name>
<dbReference type="Gene3D" id="3.40.50.150">
    <property type="entry name" value="Vaccinia Virus protein VP39"/>
    <property type="match status" value="1"/>
</dbReference>
<feature type="compositionally biased region" description="Pro residues" evidence="10">
    <location>
        <begin position="193"/>
        <end position="217"/>
    </location>
</feature>
<feature type="region of interest" description="Disordered" evidence="10">
    <location>
        <begin position="1"/>
        <end position="48"/>
    </location>
</feature>
<evidence type="ECO:0000256" key="4">
    <source>
        <dbReference type="ARBA" id="ARBA00017497"/>
    </source>
</evidence>
<evidence type="ECO:0000256" key="5">
    <source>
        <dbReference type="ARBA" id="ARBA00022603"/>
    </source>
</evidence>
<feature type="binding site" evidence="9">
    <location>
        <position position="264"/>
    </location>
    <ligand>
        <name>S-adenosyl-L-methionine</name>
        <dbReference type="ChEBI" id="CHEBI:59789"/>
    </ligand>
</feature>
<keyword evidence="7 8" id="KW-0949">S-adenosyl-L-methionine</keyword>
<evidence type="ECO:0000256" key="2">
    <source>
        <dbReference type="ARBA" id="ARBA00010703"/>
    </source>
</evidence>
<dbReference type="PIRSF" id="PIRSF016305">
    <property type="entry name" value="LCM_mtfrase"/>
    <property type="match status" value="1"/>
</dbReference>
<evidence type="ECO:0000256" key="1">
    <source>
        <dbReference type="ARBA" id="ARBA00000724"/>
    </source>
</evidence>
<dbReference type="Proteomes" id="UP001201980">
    <property type="component" value="Unassembled WGS sequence"/>
</dbReference>
<feature type="region of interest" description="Disordered" evidence="10">
    <location>
        <begin position="175"/>
        <end position="225"/>
    </location>
</feature>
<comment type="similarity">
    <text evidence="2 8">Belongs to the methyltransferase superfamily. LCMT family.</text>
</comment>
<gene>
    <name evidence="11" type="ORF">MKZ38_005457</name>
</gene>
<evidence type="ECO:0000256" key="8">
    <source>
        <dbReference type="PIRNR" id="PIRNR016305"/>
    </source>
</evidence>
<evidence type="ECO:0000256" key="7">
    <source>
        <dbReference type="ARBA" id="ARBA00022691"/>
    </source>
</evidence>
<dbReference type="Pfam" id="PF04072">
    <property type="entry name" value="LCM"/>
    <property type="match status" value="1"/>
</dbReference>
<dbReference type="PANTHER" id="PTHR13600:SF21">
    <property type="entry name" value="LEUCINE CARBOXYL METHYLTRANSFERASE 1"/>
    <property type="match status" value="1"/>
</dbReference>
<feature type="compositionally biased region" description="Polar residues" evidence="10">
    <location>
        <begin position="175"/>
        <end position="188"/>
    </location>
</feature>
<evidence type="ECO:0000256" key="9">
    <source>
        <dbReference type="PIRSR" id="PIRSR016305-1"/>
    </source>
</evidence>
<proteinExistence type="inferred from homology"/>
<feature type="compositionally biased region" description="Low complexity" evidence="10">
    <location>
        <begin position="7"/>
        <end position="18"/>
    </location>
</feature>
<dbReference type="SUPFAM" id="SSF53335">
    <property type="entry name" value="S-adenosyl-L-methionine-dependent methyltransferases"/>
    <property type="match status" value="1"/>
</dbReference>
<protein>
    <recommendedName>
        <fullName evidence="4 8">Leucine carboxyl methyltransferase 1</fullName>
        <ecNumber evidence="3 8">2.1.1.233</ecNumber>
    </recommendedName>
</protein>
<evidence type="ECO:0000313" key="12">
    <source>
        <dbReference type="Proteomes" id="UP001201980"/>
    </source>
</evidence>
<dbReference type="InterPro" id="IPR016651">
    <property type="entry name" value="LCMT1"/>
</dbReference>
<evidence type="ECO:0000256" key="10">
    <source>
        <dbReference type="SAM" id="MobiDB-lite"/>
    </source>
</evidence>
<dbReference type="PANTHER" id="PTHR13600">
    <property type="entry name" value="LEUCINE CARBOXYL METHYLTRANSFERASE"/>
    <property type="match status" value="1"/>
</dbReference>
<keyword evidence="5 8" id="KW-0489">Methyltransferase</keyword>
<keyword evidence="12" id="KW-1185">Reference proteome</keyword>
<organism evidence="11 12">
    <name type="scientific">Zalerion maritima</name>
    <dbReference type="NCBI Taxonomy" id="339359"/>
    <lineage>
        <taxon>Eukaryota</taxon>
        <taxon>Fungi</taxon>
        <taxon>Dikarya</taxon>
        <taxon>Ascomycota</taxon>
        <taxon>Pezizomycotina</taxon>
        <taxon>Sordariomycetes</taxon>
        <taxon>Lulworthiomycetidae</taxon>
        <taxon>Lulworthiales</taxon>
        <taxon>Lulworthiaceae</taxon>
        <taxon>Zalerion</taxon>
    </lineage>
</organism>
<dbReference type="AlphaFoldDB" id="A0AAD5RL94"/>
<sequence length="413" mass="45013">MSAPLIPNLLSLRGSRGGNRNRTRRQGGRGGAPAPGSRSGPDHDSIIQGTDTDAAVSRMSAVDLDYLHDPFAQYFVSSSPGTSNSRRLPIINRGTYTRTAALDRLVTQFLDGGDGPKQIVSLGAGTDTRPLRIFSDPRWRGMEIVYHEVDFPTMAEKKLRIAQGVPTVRIVLGNASVSPPQAPTTPKTASRPLSPPQRPGRAPGPLPETPTLEPTPPETMTWTSKPRLNSSYTFTGIDLRHLPSSPPATLLGLRKDIPTLILSECCLCYLTPSNASAVISYLTSLISPCTNPATTDTPPTTTPISLALYEPIKPDDSFGKMMISNLAARGIHMPTLSSYQTTLDQERRLCTAGFEEVRVKTVKDIWDTWVAEEEKERVDGLEGLDEVEEWELLAGHYVVAWGWRGEELNGLGF</sequence>